<evidence type="ECO:0000256" key="2">
    <source>
        <dbReference type="ARBA" id="ARBA00022448"/>
    </source>
</evidence>
<feature type="transmembrane region" description="Helical" evidence="6">
    <location>
        <begin position="154"/>
        <end position="175"/>
    </location>
</feature>
<feature type="transmembrane region" description="Helical" evidence="6">
    <location>
        <begin position="310"/>
        <end position="330"/>
    </location>
</feature>
<gene>
    <name evidence="7" type="ORF">UR54_C0031G0004</name>
</gene>
<feature type="transmembrane region" description="Helical" evidence="6">
    <location>
        <begin position="350"/>
        <end position="372"/>
    </location>
</feature>
<dbReference type="PATRIC" id="fig|1618477.3.peg.480"/>
<feature type="transmembrane region" description="Helical" evidence="6">
    <location>
        <begin position="89"/>
        <end position="109"/>
    </location>
</feature>
<feature type="transmembrane region" description="Helical" evidence="6">
    <location>
        <begin position="195"/>
        <end position="216"/>
    </location>
</feature>
<sequence>MGKLQKFFQKFKYRLIIFLAVLGPGIITAVADNDAGGVATYTVAASFFGMASQYMVIPITILLATTQEVGARIAIVTNRGLGSLIRERYGVKISLFVFIFYFIANQGVVLQNVSGLKSALQLFNLPWQLFLILICFALIFIVIKFNYKRLQRIFLFMILFYIAYIISAILTKPNWGEAIQESFIFPKKINVADFTYWFNFLSWMMAIAVTYTLFANHIKVADGYSAALSMTPIAGHLATVLFSVGLFSASILGLTIVPLATAYVFSEMFGFEGSLDADFKKGRLFYMFFIVQIVVALIITLFPQTSLFGLTLYADFLNAALLPIIFYFLISFSESTEIMGKYASHGLASWFLRLSAIVITIAVVVTFAGKIFHLG</sequence>
<accession>A0A0G0D7H1</accession>
<keyword evidence="5 6" id="KW-0472">Membrane</keyword>
<keyword evidence="4 6" id="KW-1133">Transmembrane helix</keyword>
<evidence type="ECO:0000256" key="5">
    <source>
        <dbReference type="ARBA" id="ARBA00023136"/>
    </source>
</evidence>
<comment type="subcellular location">
    <subcellularLocation>
        <location evidence="1">Membrane</location>
        <topology evidence="1">Multi-pass membrane protein</topology>
    </subcellularLocation>
</comment>
<feature type="transmembrane region" description="Helical" evidence="6">
    <location>
        <begin position="284"/>
        <end position="303"/>
    </location>
</feature>
<dbReference type="STRING" id="1618477.UR54_C0031G0004"/>
<evidence type="ECO:0000256" key="4">
    <source>
        <dbReference type="ARBA" id="ARBA00022989"/>
    </source>
</evidence>
<organism evidence="7 8">
    <name type="scientific">Candidatus Roizmanbacteria bacterium GW2011_GWA2_34_18</name>
    <dbReference type="NCBI Taxonomy" id="1618477"/>
    <lineage>
        <taxon>Bacteria</taxon>
        <taxon>Candidatus Roizmaniibacteriota</taxon>
    </lineage>
</organism>
<dbReference type="GO" id="GO:0034755">
    <property type="term" value="P:iron ion transmembrane transport"/>
    <property type="evidence" value="ECO:0007669"/>
    <property type="project" value="TreeGrafter"/>
</dbReference>
<dbReference type="PANTHER" id="PTHR11706">
    <property type="entry name" value="SOLUTE CARRIER PROTEIN FAMILY 11 MEMBER"/>
    <property type="match status" value="1"/>
</dbReference>
<evidence type="ECO:0008006" key="9">
    <source>
        <dbReference type="Google" id="ProtNLM"/>
    </source>
</evidence>
<feature type="transmembrane region" description="Helical" evidence="6">
    <location>
        <begin position="237"/>
        <end position="264"/>
    </location>
</feature>
<dbReference type="GO" id="GO:0015086">
    <property type="term" value="F:cadmium ion transmembrane transporter activity"/>
    <property type="evidence" value="ECO:0007669"/>
    <property type="project" value="TreeGrafter"/>
</dbReference>
<name>A0A0G0D7H1_9BACT</name>
<dbReference type="PANTHER" id="PTHR11706:SF33">
    <property type="entry name" value="NATURAL RESISTANCE-ASSOCIATED MACROPHAGE PROTEIN 2"/>
    <property type="match status" value="1"/>
</dbReference>
<dbReference type="EMBL" id="LBPP01000031">
    <property type="protein sequence ID" value="KKP59185.1"/>
    <property type="molecule type" value="Genomic_DNA"/>
</dbReference>
<proteinExistence type="predicted"/>
<dbReference type="GO" id="GO:0005886">
    <property type="term" value="C:plasma membrane"/>
    <property type="evidence" value="ECO:0007669"/>
    <property type="project" value="TreeGrafter"/>
</dbReference>
<dbReference type="Proteomes" id="UP000034688">
    <property type="component" value="Unassembled WGS sequence"/>
</dbReference>
<keyword evidence="3 6" id="KW-0812">Transmembrane</keyword>
<dbReference type="Pfam" id="PF01566">
    <property type="entry name" value="Nramp"/>
    <property type="match status" value="2"/>
</dbReference>
<evidence type="ECO:0000256" key="3">
    <source>
        <dbReference type="ARBA" id="ARBA00022692"/>
    </source>
</evidence>
<evidence type="ECO:0000256" key="1">
    <source>
        <dbReference type="ARBA" id="ARBA00004141"/>
    </source>
</evidence>
<feature type="transmembrane region" description="Helical" evidence="6">
    <location>
        <begin position="43"/>
        <end position="64"/>
    </location>
</feature>
<evidence type="ECO:0000313" key="7">
    <source>
        <dbReference type="EMBL" id="KKP59185.1"/>
    </source>
</evidence>
<dbReference type="GO" id="GO:0005384">
    <property type="term" value="F:manganese ion transmembrane transporter activity"/>
    <property type="evidence" value="ECO:0007669"/>
    <property type="project" value="TreeGrafter"/>
</dbReference>
<dbReference type="AlphaFoldDB" id="A0A0G0D7H1"/>
<evidence type="ECO:0000313" key="8">
    <source>
        <dbReference type="Proteomes" id="UP000034688"/>
    </source>
</evidence>
<feature type="transmembrane region" description="Helical" evidence="6">
    <location>
        <begin position="129"/>
        <end position="147"/>
    </location>
</feature>
<feature type="transmembrane region" description="Helical" evidence="6">
    <location>
        <begin position="12"/>
        <end position="31"/>
    </location>
</feature>
<protein>
    <recommendedName>
        <fullName evidence="9">Natural resistance-associated macrophage protein</fullName>
    </recommendedName>
</protein>
<reference evidence="7 8" key="1">
    <citation type="journal article" date="2015" name="Nature">
        <title>rRNA introns, odd ribosomes, and small enigmatic genomes across a large radiation of phyla.</title>
        <authorList>
            <person name="Brown C.T."/>
            <person name="Hug L.A."/>
            <person name="Thomas B.C."/>
            <person name="Sharon I."/>
            <person name="Castelle C.J."/>
            <person name="Singh A."/>
            <person name="Wilkins M.J."/>
            <person name="Williams K.H."/>
            <person name="Banfield J.F."/>
        </authorList>
    </citation>
    <scope>NUCLEOTIDE SEQUENCE [LARGE SCALE GENOMIC DNA]</scope>
</reference>
<keyword evidence="2" id="KW-0813">Transport</keyword>
<comment type="caution">
    <text evidence="7">The sequence shown here is derived from an EMBL/GenBank/DDBJ whole genome shotgun (WGS) entry which is preliminary data.</text>
</comment>
<evidence type="ECO:0000256" key="6">
    <source>
        <dbReference type="SAM" id="Phobius"/>
    </source>
</evidence>
<dbReference type="InterPro" id="IPR001046">
    <property type="entry name" value="NRAMP_fam"/>
</dbReference>